<evidence type="ECO:0000259" key="10">
    <source>
        <dbReference type="Pfam" id="PF18517"/>
    </source>
</evidence>
<proteinExistence type="inferred from homology"/>
<evidence type="ECO:0000256" key="4">
    <source>
        <dbReference type="ARBA" id="ARBA00023054"/>
    </source>
</evidence>
<dbReference type="GO" id="GO:0120231">
    <property type="term" value="C:DNA recombinase auxiliary factor complex"/>
    <property type="evidence" value="ECO:0007669"/>
    <property type="project" value="TreeGrafter"/>
</dbReference>
<dbReference type="GO" id="GO:0120230">
    <property type="term" value="F:recombinase activator activity"/>
    <property type="evidence" value="ECO:0007669"/>
    <property type="project" value="TreeGrafter"/>
</dbReference>
<evidence type="ECO:0000256" key="8">
    <source>
        <dbReference type="SAM" id="Coils"/>
    </source>
</evidence>
<dbReference type="InterPro" id="IPR010776">
    <property type="entry name" value="Hop2_WH_dom"/>
</dbReference>
<accession>A0A1D2AFS3</accession>
<dbReference type="Gene3D" id="1.10.10.10">
    <property type="entry name" value="Winged helix-like DNA-binding domain superfamily/Winged helix DNA-binding domain"/>
    <property type="match status" value="1"/>
</dbReference>
<evidence type="ECO:0000256" key="1">
    <source>
        <dbReference type="ARBA" id="ARBA00004123"/>
    </source>
</evidence>
<keyword evidence="7" id="KW-0469">Meiosis</keyword>
<feature type="domain" description="Homologous-pairing protein 2 winged helix" evidence="9">
    <location>
        <begin position="2"/>
        <end position="61"/>
    </location>
</feature>
<feature type="coiled-coil region" evidence="8">
    <location>
        <begin position="75"/>
        <end position="132"/>
    </location>
</feature>
<evidence type="ECO:0000256" key="6">
    <source>
        <dbReference type="ARBA" id="ARBA00023242"/>
    </source>
</evidence>
<evidence type="ECO:0000259" key="9">
    <source>
        <dbReference type="Pfam" id="PF07106"/>
    </source>
</evidence>
<feature type="domain" description="Leucine zipper with capping helix" evidence="10">
    <location>
        <begin position="146"/>
        <end position="199"/>
    </location>
</feature>
<dbReference type="GO" id="GO:0000794">
    <property type="term" value="C:condensed nuclear chromosome"/>
    <property type="evidence" value="ECO:0007669"/>
    <property type="project" value="TreeGrafter"/>
</dbReference>
<dbReference type="InterPro" id="IPR036388">
    <property type="entry name" value="WH-like_DNA-bd_sf"/>
</dbReference>
<reference evidence="11" key="1">
    <citation type="submission" date="2015-08" db="EMBL/GenBank/DDBJ databases">
        <authorList>
            <person name="Babu N.S."/>
            <person name="Beckwith C.J."/>
            <person name="Beseler K.G."/>
            <person name="Brison A."/>
            <person name="Carone J.V."/>
            <person name="Caskin T.P."/>
            <person name="Diamond M."/>
            <person name="Durham M.E."/>
            <person name="Foxe J.M."/>
            <person name="Go M."/>
            <person name="Henderson B.A."/>
            <person name="Jones I.B."/>
            <person name="McGettigan J.A."/>
            <person name="Micheletti S.J."/>
            <person name="Nasrallah M.E."/>
            <person name="Ortiz D."/>
            <person name="Piller C.R."/>
            <person name="Privatt S.R."/>
            <person name="Schneider S.L."/>
            <person name="Sharp S."/>
            <person name="Smith T.C."/>
            <person name="Stanton J.D."/>
            <person name="Ullery H.E."/>
            <person name="Wilson R.J."/>
            <person name="Serrano M.G."/>
            <person name="Buck G."/>
            <person name="Lee V."/>
            <person name="Wang Y."/>
            <person name="Carvalho R."/>
            <person name="Voegtly L."/>
            <person name="Shi R."/>
            <person name="Duckworth R."/>
            <person name="Johnson A."/>
            <person name="Loviza R."/>
            <person name="Walstead R."/>
            <person name="Shah Z."/>
            <person name="Kiflezghi M."/>
            <person name="Wade K."/>
            <person name="Ball S.L."/>
            <person name="Bradley K.W."/>
            <person name="Asai D.J."/>
            <person name="Bowman C.A."/>
            <person name="Russell D.A."/>
            <person name="Pope W.H."/>
            <person name="Jacobs-Sera D."/>
            <person name="Hendrix R.W."/>
            <person name="Hatfull G.F."/>
        </authorList>
    </citation>
    <scope>NUCLEOTIDE SEQUENCE</scope>
</reference>
<comment type="subcellular location">
    <subcellularLocation>
        <location evidence="1">Nucleus</location>
    </subcellularLocation>
</comment>
<evidence type="ECO:0000256" key="5">
    <source>
        <dbReference type="ARBA" id="ARBA00023172"/>
    </source>
</evidence>
<protein>
    <recommendedName>
        <fullName evidence="3">Homologous-pairing protein 2 homolog</fullName>
    </recommendedName>
</protein>
<evidence type="ECO:0000256" key="3">
    <source>
        <dbReference type="ARBA" id="ARBA00016093"/>
    </source>
</evidence>
<dbReference type="GO" id="GO:0003690">
    <property type="term" value="F:double-stranded DNA binding"/>
    <property type="evidence" value="ECO:0007669"/>
    <property type="project" value="TreeGrafter"/>
</dbReference>
<evidence type="ECO:0000256" key="7">
    <source>
        <dbReference type="ARBA" id="ARBA00023254"/>
    </source>
</evidence>
<gene>
    <name evidence="11" type="ORF">g.3748</name>
</gene>
<dbReference type="Pfam" id="PF18517">
    <property type="entry name" value="LZ3wCH"/>
    <property type="match status" value="1"/>
</dbReference>
<dbReference type="InterPro" id="IPR040661">
    <property type="entry name" value="LZ3wCH"/>
</dbReference>
<evidence type="ECO:0000313" key="11">
    <source>
        <dbReference type="EMBL" id="JAT77941.1"/>
    </source>
</evidence>
<dbReference type="GO" id="GO:0010774">
    <property type="term" value="P:meiotic strand invasion involved in reciprocal meiotic recombination"/>
    <property type="evidence" value="ECO:0007669"/>
    <property type="project" value="TreeGrafter"/>
</dbReference>
<keyword evidence="5" id="KW-0233">DNA recombination</keyword>
<sequence>MAEAKCLALLADTNKPYNVQGVADMLASQGFKKAQVEKALMALAEAGKISCKEFGKQKLFIPSQEGLPELDAAEKDAKLSRISQLQQSRKEFEAEISAQRKELAQLNSVLTVEELQAQIATRLQQVQEAETKLAAHRGGGIVAVSAEDVAAAEQRFATGLTAWERYRRMFRDIWDTVSENLEANQADVFEDMGVETDEAIGETLAAYQHLLPGRKKAKAC</sequence>
<keyword evidence="6" id="KW-0539">Nucleus</keyword>
<organism evidence="11">
    <name type="scientific">Auxenochlorella protothecoides</name>
    <name type="common">Green microalga</name>
    <name type="synonym">Chlorella protothecoides</name>
    <dbReference type="NCBI Taxonomy" id="3075"/>
    <lineage>
        <taxon>Eukaryota</taxon>
        <taxon>Viridiplantae</taxon>
        <taxon>Chlorophyta</taxon>
        <taxon>core chlorophytes</taxon>
        <taxon>Trebouxiophyceae</taxon>
        <taxon>Chlorellales</taxon>
        <taxon>Chlorellaceae</taxon>
        <taxon>Auxenochlorella</taxon>
    </lineage>
</organism>
<dbReference type="Pfam" id="PF07106">
    <property type="entry name" value="WHD_TBPIP"/>
    <property type="match status" value="1"/>
</dbReference>
<name>A0A1D2AFS3_AUXPR</name>
<dbReference type="AlphaFoldDB" id="A0A1D2AFS3"/>
<dbReference type="PANTHER" id="PTHR15938">
    <property type="entry name" value="TBP-1 INTERACTING PROTEIN"/>
    <property type="match status" value="1"/>
</dbReference>
<dbReference type="GO" id="GO:0000709">
    <property type="term" value="P:meiotic joint molecule formation"/>
    <property type="evidence" value="ECO:0007669"/>
    <property type="project" value="TreeGrafter"/>
</dbReference>
<comment type="similarity">
    <text evidence="2">Belongs to the HOP2 family.</text>
</comment>
<dbReference type="GO" id="GO:0007129">
    <property type="term" value="P:homologous chromosome pairing at meiosis"/>
    <property type="evidence" value="ECO:0007669"/>
    <property type="project" value="TreeGrafter"/>
</dbReference>
<keyword evidence="4 8" id="KW-0175">Coiled coil</keyword>
<evidence type="ECO:0000256" key="2">
    <source>
        <dbReference type="ARBA" id="ARBA00007922"/>
    </source>
</evidence>
<dbReference type="EMBL" id="GDKF01000681">
    <property type="protein sequence ID" value="JAT77941.1"/>
    <property type="molecule type" value="Transcribed_RNA"/>
</dbReference>
<dbReference type="PANTHER" id="PTHR15938:SF0">
    <property type="entry name" value="HOMOLOGOUS-PAIRING PROTEIN 2 HOMOLOG"/>
    <property type="match status" value="1"/>
</dbReference>